<dbReference type="InterPro" id="IPR013786">
    <property type="entry name" value="AcylCoA_DH/ox_N"/>
</dbReference>
<dbReference type="GO" id="GO:0050660">
    <property type="term" value="F:flavin adenine dinucleotide binding"/>
    <property type="evidence" value="ECO:0007669"/>
    <property type="project" value="InterPro"/>
</dbReference>
<feature type="domain" description="Acyl-CoA oxidase/dehydrogenase middle" evidence="8">
    <location>
        <begin position="126"/>
        <end position="206"/>
    </location>
</feature>
<dbReference type="RefSeq" id="WP_133825966.1">
    <property type="nucleotide sequence ID" value="NZ_BAABHR010000053.1"/>
</dbReference>
<evidence type="ECO:0000259" key="8">
    <source>
        <dbReference type="Pfam" id="PF02770"/>
    </source>
</evidence>
<dbReference type="Gene3D" id="1.10.540.10">
    <property type="entry name" value="Acyl-CoA dehydrogenase/oxidase, N-terminal domain"/>
    <property type="match status" value="1"/>
</dbReference>
<dbReference type="Pfam" id="PF02770">
    <property type="entry name" value="Acyl-CoA_dh_M"/>
    <property type="match status" value="1"/>
</dbReference>
<dbReference type="Gene3D" id="1.20.140.10">
    <property type="entry name" value="Butyryl-CoA Dehydrogenase, subunit A, domain 3"/>
    <property type="match status" value="1"/>
</dbReference>
<evidence type="ECO:0000259" key="7">
    <source>
        <dbReference type="Pfam" id="PF00441"/>
    </source>
</evidence>
<name>A0A4R6VJG5_9PSEU</name>
<dbReference type="SUPFAM" id="SSF47203">
    <property type="entry name" value="Acyl-CoA dehydrogenase C-terminal domain-like"/>
    <property type="match status" value="1"/>
</dbReference>
<comment type="cofactor">
    <cofactor evidence="1 6">
        <name>FAD</name>
        <dbReference type="ChEBI" id="CHEBI:57692"/>
    </cofactor>
</comment>
<dbReference type="PANTHER" id="PTHR43292">
    <property type="entry name" value="ACYL-COA DEHYDROGENASE"/>
    <property type="match status" value="1"/>
</dbReference>
<sequence>MIFDPTPLSADEEKLREEVRAFLADTLPDGFRPGLGLGGRHDPEFTRTLAKRGWVGMSIPTRYGGAGASTVRRFVVIEELLAAGAPIAAHWIAERQSAPAFLRFGTEEQREWFLPRIAAGECWFSLGMSEPDAGSDLASVRTAATRVDGGWRVTGTKVWTTNAHLNHFAAMLCRTTPQGEGDRHAGLSQLIVDLSDEDVHVSPIPLIDGEEHVNEVVLDGVFVPDERVLGEVGQGWAQVTAELAHERSGPDRYLSVLGLYRAFLDVHGRVPDDVRAAAIGRIGAQMWTIRQLSLAVARALDEGEAPAVEASLVKDIGTTFEQQVVETLRDAAGGEIDPGGPTMFDVLLAECVLNAPTWTLRGGTTEVLRGIAAKALTRGAR</sequence>
<evidence type="ECO:0000313" key="11">
    <source>
        <dbReference type="Proteomes" id="UP000295705"/>
    </source>
</evidence>
<dbReference type="PROSITE" id="PS00072">
    <property type="entry name" value="ACYL_COA_DH_1"/>
    <property type="match status" value="1"/>
</dbReference>
<dbReference type="InterPro" id="IPR006089">
    <property type="entry name" value="Acyl-CoA_DH_CS"/>
</dbReference>
<dbReference type="SUPFAM" id="SSF56645">
    <property type="entry name" value="Acyl-CoA dehydrogenase NM domain-like"/>
    <property type="match status" value="1"/>
</dbReference>
<dbReference type="Pfam" id="PF00441">
    <property type="entry name" value="Acyl-CoA_dh_1"/>
    <property type="match status" value="1"/>
</dbReference>
<keyword evidence="5 6" id="KW-0560">Oxidoreductase</keyword>
<dbReference type="InterPro" id="IPR006091">
    <property type="entry name" value="Acyl-CoA_Oxase/DH_mid-dom"/>
</dbReference>
<evidence type="ECO:0000256" key="3">
    <source>
        <dbReference type="ARBA" id="ARBA00022630"/>
    </source>
</evidence>
<organism evidence="10 11">
    <name type="scientific">Actinomycetospora succinea</name>
    <dbReference type="NCBI Taxonomy" id="663603"/>
    <lineage>
        <taxon>Bacteria</taxon>
        <taxon>Bacillati</taxon>
        <taxon>Actinomycetota</taxon>
        <taxon>Actinomycetes</taxon>
        <taxon>Pseudonocardiales</taxon>
        <taxon>Pseudonocardiaceae</taxon>
        <taxon>Actinomycetospora</taxon>
    </lineage>
</organism>
<evidence type="ECO:0000256" key="5">
    <source>
        <dbReference type="ARBA" id="ARBA00023002"/>
    </source>
</evidence>
<dbReference type="Gene3D" id="2.40.110.10">
    <property type="entry name" value="Butyryl-CoA Dehydrogenase, subunit A, domain 2"/>
    <property type="match status" value="1"/>
</dbReference>
<dbReference type="GO" id="GO:0005886">
    <property type="term" value="C:plasma membrane"/>
    <property type="evidence" value="ECO:0007669"/>
    <property type="project" value="TreeGrafter"/>
</dbReference>
<evidence type="ECO:0000256" key="2">
    <source>
        <dbReference type="ARBA" id="ARBA00009347"/>
    </source>
</evidence>
<reference evidence="10 11" key="1">
    <citation type="submission" date="2019-03" db="EMBL/GenBank/DDBJ databases">
        <title>Genomic Encyclopedia of Type Strains, Phase IV (KMG-IV): sequencing the most valuable type-strain genomes for metagenomic binning, comparative biology and taxonomic classification.</title>
        <authorList>
            <person name="Goeker M."/>
        </authorList>
    </citation>
    <scope>NUCLEOTIDE SEQUENCE [LARGE SCALE GENOMIC DNA]</scope>
    <source>
        <strain evidence="10 11">DSM 45775</strain>
    </source>
</reference>
<keyword evidence="4 6" id="KW-0274">FAD</keyword>
<gene>
    <name evidence="10" type="ORF">EV188_102633</name>
</gene>
<evidence type="ECO:0000313" key="10">
    <source>
        <dbReference type="EMBL" id="TDQ62976.1"/>
    </source>
</evidence>
<evidence type="ECO:0000256" key="1">
    <source>
        <dbReference type="ARBA" id="ARBA00001974"/>
    </source>
</evidence>
<comment type="similarity">
    <text evidence="2 6">Belongs to the acyl-CoA dehydrogenase family.</text>
</comment>
<comment type="caution">
    <text evidence="10">The sequence shown here is derived from an EMBL/GenBank/DDBJ whole genome shotgun (WGS) entry which is preliminary data.</text>
</comment>
<dbReference type="PANTHER" id="PTHR43292:SF4">
    <property type="entry name" value="ACYL-COA DEHYDROGENASE FADE34"/>
    <property type="match status" value="1"/>
</dbReference>
<dbReference type="InterPro" id="IPR052161">
    <property type="entry name" value="Mycobact_Acyl-CoA_DH"/>
</dbReference>
<dbReference type="InterPro" id="IPR046373">
    <property type="entry name" value="Acyl-CoA_Oxase/DH_mid-dom_sf"/>
</dbReference>
<keyword evidence="3 6" id="KW-0285">Flavoprotein</keyword>
<protein>
    <submittedName>
        <fullName evidence="10">Alkylation response protein AidB-like acyl-CoA dehydrogenase</fullName>
    </submittedName>
</protein>
<dbReference type="Pfam" id="PF02771">
    <property type="entry name" value="Acyl-CoA_dh_N"/>
    <property type="match status" value="1"/>
</dbReference>
<dbReference type="InterPro" id="IPR036250">
    <property type="entry name" value="AcylCo_DH-like_C"/>
</dbReference>
<keyword evidence="11" id="KW-1185">Reference proteome</keyword>
<dbReference type="InterPro" id="IPR009100">
    <property type="entry name" value="AcylCoA_DH/oxidase_NM_dom_sf"/>
</dbReference>
<dbReference type="OrthoDB" id="9770681at2"/>
<evidence type="ECO:0000256" key="6">
    <source>
        <dbReference type="RuleBase" id="RU362125"/>
    </source>
</evidence>
<feature type="domain" description="Acyl-CoA dehydrogenase/oxidase N-terminal" evidence="9">
    <location>
        <begin position="10"/>
        <end position="121"/>
    </location>
</feature>
<dbReference type="EMBL" id="SNYO01000002">
    <property type="protein sequence ID" value="TDQ62976.1"/>
    <property type="molecule type" value="Genomic_DNA"/>
</dbReference>
<evidence type="ECO:0000256" key="4">
    <source>
        <dbReference type="ARBA" id="ARBA00022827"/>
    </source>
</evidence>
<dbReference type="GO" id="GO:0003995">
    <property type="term" value="F:acyl-CoA dehydrogenase activity"/>
    <property type="evidence" value="ECO:0007669"/>
    <property type="project" value="InterPro"/>
</dbReference>
<evidence type="ECO:0000259" key="9">
    <source>
        <dbReference type="Pfam" id="PF02771"/>
    </source>
</evidence>
<feature type="domain" description="Acyl-CoA dehydrogenase/oxidase C-terminal" evidence="7">
    <location>
        <begin position="276"/>
        <end position="376"/>
    </location>
</feature>
<dbReference type="AlphaFoldDB" id="A0A4R6VJG5"/>
<dbReference type="InterPro" id="IPR037069">
    <property type="entry name" value="AcylCoA_DH/ox_N_sf"/>
</dbReference>
<dbReference type="InterPro" id="IPR009075">
    <property type="entry name" value="AcylCo_DH/oxidase_C"/>
</dbReference>
<dbReference type="Proteomes" id="UP000295705">
    <property type="component" value="Unassembled WGS sequence"/>
</dbReference>
<proteinExistence type="inferred from homology"/>
<accession>A0A4R6VJG5</accession>